<feature type="domain" description="YdbS-like PH" evidence="2">
    <location>
        <begin position="72"/>
        <end position="149"/>
    </location>
</feature>
<sequence>MSAIDHPNIQWRRVSSKYATLGAINYAITTLFFIAVAVGLSFIPDDGWWWLFGAIPAVIFASQIFFVVIRTRAIGYALREDDIVYRQGIWWSRMVAVPYGRLQLVDISRGPIERMLGLASLKMVTAAASTGLAIPGLPLEEANGLRDHLIRVAETRRAGL</sequence>
<evidence type="ECO:0000313" key="4">
    <source>
        <dbReference type="Proteomes" id="UP001170379"/>
    </source>
</evidence>
<keyword evidence="4" id="KW-1185">Reference proteome</keyword>
<gene>
    <name evidence="3" type="ORF">C7K25_06070</name>
</gene>
<keyword evidence="1" id="KW-1133">Transmembrane helix</keyword>
<evidence type="ECO:0000256" key="1">
    <source>
        <dbReference type="SAM" id="Phobius"/>
    </source>
</evidence>
<proteinExistence type="predicted"/>
<feature type="transmembrane region" description="Helical" evidence="1">
    <location>
        <begin position="21"/>
        <end position="43"/>
    </location>
</feature>
<protein>
    <recommendedName>
        <fullName evidence="2">YdbS-like PH domain-containing protein</fullName>
    </recommendedName>
</protein>
<dbReference type="Proteomes" id="UP001170379">
    <property type="component" value="Unassembled WGS sequence"/>
</dbReference>
<reference evidence="3" key="1">
    <citation type="submission" date="2018-03" db="EMBL/GenBank/DDBJ databases">
        <authorList>
            <person name="Nunes O.C."/>
            <person name="Lopes A.R."/>
            <person name="Froufe H."/>
            <person name="Munoz-Merida A."/>
            <person name="Barroso C."/>
            <person name="Egas C."/>
        </authorList>
    </citation>
    <scope>NUCLEOTIDE SEQUENCE</scope>
    <source>
        <strain evidence="3">ON4</strain>
    </source>
</reference>
<evidence type="ECO:0000313" key="3">
    <source>
        <dbReference type="EMBL" id="MDJ1370933.1"/>
    </source>
</evidence>
<comment type="caution">
    <text evidence="3">The sequence shown here is derived from an EMBL/GenBank/DDBJ whole genome shotgun (WGS) entry which is preliminary data.</text>
</comment>
<dbReference type="Pfam" id="PF03703">
    <property type="entry name" value="bPH_2"/>
    <property type="match status" value="1"/>
</dbReference>
<keyword evidence="1" id="KW-0472">Membrane</keyword>
<accession>A0ABT7C749</accession>
<reference evidence="3" key="2">
    <citation type="journal article" date="2022" name="Sci. Rep.">
        <title>In silico prediction of the enzymes involved in the degradation of the herbicide molinate by Gulosibacter molinativorax ON4T.</title>
        <authorList>
            <person name="Lopes A.R."/>
            <person name="Bunin E."/>
            <person name="Viana A.T."/>
            <person name="Froufe H."/>
            <person name="Munoz-Merida A."/>
            <person name="Pinho D."/>
            <person name="Figueiredo J."/>
            <person name="Barroso C."/>
            <person name="Vaz-Moreira I."/>
            <person name="Bellanger X."/>
            <person name="Egas C."/>
            <person name="Nunes O.C."/>
        </authorList>
    </citation>
    <scope>NUCLEOTIDE SEQUENCE</scope>
    <source>
        <strain evidence="3">ON4</strain>
    </source>
</reference>
<dbReference type="PANTHER" id="PTHR34473:SF3">
    <property type="entry name" value="TRANSMEMBRANE PROTEIN-RELATED"/>
    <property type="match status" value="1"/>
</dbReference>
<dbReference type="InterPro" id="IPR005182">
    <property type="entry name" value="YdbS-like_PH"/>
</dbReference>
<dbReference type="EMBL" id="PXVD01000008">
    <property type="protein sequence ID" value="MDJ1370933.1"/>
    <property type="molecule type" value="Genomic_DNA"/>
</dbReference>
<keyword evidence="1" id="KW-0812">Transmembrane</keyword>
<dbReference type="RefSeq" id="WP_035732267.1">
    <property type="nucleotide sequence ID" value="NZ_CP028426.1"/>
</dbReference>
<feature type="transmembrane region" description="Helical" evidence="1">
    <location>
        <begin position="49"/>
        <end position="69"/>
    </location>
</feature>
<organism evidence="3 4">
    <name type="scientific">Gulosibacter molinativorax</name>
    <dbReference type="NCBI Taxonomy" id="256821"/>
    <lineage>
        <taxon>Bacteria</taxon>
        <taxon>Bacillati</taxon>
        <taxon>Actinomycetota</taxon>
        <taxon>Actinomycetes</taxon>
        <taxon>Micrococcales</taxon>
        <taxon>Microbacteriaceae</taxon>
        <taxon>Gulosibacter</taxon>
    </lineage>
</organism>
<evidence type="ECO:0000259" key="2">
    <source>
        <dbReference type="Pfam" id="PF03703"/>
    </source>
</evidence>
<name>A0ABT7C749_9MICO</name>
<dbReference type="PANTHER" id="PTHR34473">
    <property type="entry name" value="UPF0699 TRANSMEMBRANE PROTEIN YDBS"/>
    <property type="match status" value="1"/>
</dbReference>